<evidence type="ECO:0000259" key="7">
    <source>
        <dbReference type="Pfam" id="PF01281"/>
    </source>
</evidence>
<dbReference type="PaxDb" id="2903-EOD12341"/>
<dbReference type="GO" id="GO:0019843">
    <property type="term" value="F:rRNA binding"/>
    <property type="evidence" value="ECO:0007669"/>
    <property type="project" value="UniProtKB-KW"/>
</dbReference>
<dbReference type="GO" id="GO:1990904">
    <property type="term" value="C:ribonucleoprotein complex"/>
    <property type="evidence" value="ECO:0007669"/>
    <property type="project" value="UniProtKB-KW"/>
</dbReference>
<protein>
    <recommendedName>
        <fullName evidence="6">50S ribosomal protein L9, chloroplastic</fullName>
    </recommendedName>
</protein>
<dbReference type="Pfam" id="PF01281">
    <property type="entry name" value="Ribosomal_L9_N"/>
    <property type="match status" value="1"/>
</dbReference>
<dbReference type="PANTHER" id="PTHR21368">
    <property type="entry name" value="50S RIBOSOMAL PROTEIN L9"/>
    <property type="match status" value="1"/>
</dbReference>
<sequence length="170" mass="17425">AIAAPVRSPVPLMKGKAKAAKAVKVLLTGDVKGLGKAGELVDVKPAYAENFLVSKGLGNIASKEVIARVAEEAAAAAAAAAEAKKAAVECKASLAQTFGKNGLFIECQVGPNGKLHGSVTAQDVASLIDQRANVKLDKQNIALPSISELGTYSADLKLHPEVSMKVDLVV</sequence>
<comment type="similarity">
    <text evidence="1">Belongs to the bacterial ribosomal protein bL9 family.</text>
</comment>
<dbReference type="InterPro" id="IPR036791">
    <property type="entry name" value="Ribosomal_bL9_C_sf"/>
</dbReference>
<evidence type="ECO:0000256" key="6">
    <source>
        <dbReference type="ARBA" id="ARBA00035427"/>
    </source>
</evidence>
<dbReference type="InterPro" id="IPR020069">
    <property type="entry name" value="Ribosomal_bL9_C"/>
</dbReference>
<reference evidence="10" key="1">
    <citation type="journal article" date="2013" name="Nature">
        <title>Pan genome of the phytoplankton Emiliania underpins its global distribution.</title>
        <authorList>
            <person name="Read B.A."/>
            <person name="Kegel J."/>
            <person name="Klute M.J."/>
            <person name="Kuo A."/>
            <person name="Lefebvre S.C."/>
            <person name="Maumus F."/>
            <person name="Mayer C."/>
            <person name="Miller J."/>
            <person name="Monier A."/>
            <person name="Salamov A."/>
            <person name="Young J."/>
            <person name="Aguilar M."/>
            <person name="Claverie J.M."/>
            <person name="Frickenhaus S."/>
            <person name="Gonzalez K."/>
            <person name="Herman E.K."/>
            <person name="Lin Y.C."/>
            <person name="Napier J."/>
            <person name="Ogata H."/>
            <person name="Sarno A.F."/>
            <person name="Shmutz J."/>
            <person name="Schroeder D."/>
            <person name="de Vargas C."/>
            <person name="Verret F."/>
            <person name="von Dassow P."/>
            <person name="Valentin K."/>
            <person name="Van de Peer Y."/>
            <person name="Wheeler G."/>
            <person name="Dacks J.B."/>
            <person name="Delwiche C.F."/>
            <person name="Dyhrman S.T."/>
            <person name="Glockner G."/>
            <person name="John U."/>
            <person name="Richards T."/>
            <person name="Worden A.Z."/>
            <person name="Zhang X."/>
            <person name="Grigoriev I.V."/>
            <person name="Allen A.E."/>
            <person name="Bidle K."/>
            <person name="Borodovsky M."/>
            <person name="Bowler C."/>
            <person name="Brownlee C."/>
            <person name="Cock J.M."/>
            <person name="Elias M."/>
            <person name="Gladyshev V.N."/>
            <person name="Groth M."/>
            <person name="Guda C."/>
            <person name="Hadaegh A."/>
            <person name="Iglesias-Rodriguez M.D."/>
            <person name="Jenkins J."/>
            <person name="Jones B.M."/>
            <person name="Lawson T."/>
            <person name="Leese F."/>
            <person name="Lindquist E."/>
            <person name="Lobanov A."/>
            <person name="Lomsadze A."/>
            <person name="Malik S.B."/>
            <person name="Marsh M.E."/>
            <person name="Mackinder L."/>
            <person name="Mock T."/>
            <person name="Mueller-Roeber B."/>
            <person name="Pagarete A."/>
            <person name="Parker M."/>
            <person name="Probert I."/>
            <person name="Quesneville H."/>
            <person name="Raines C."/>
            <person name="Rensing S.A."/>
            <person name="Riano-Pachon D.M."/>
            <person name="Richier S."/>
            <person name="Rokitta S."/>
            <person name="Shiraiwa Y."/>
            <person name="Soanes D.M."/>
            <person name="van der Giezen M."/>
            <person name="Wahlund T.M."/>
            <person name="Williams B."/>
            <person name="Wilson W."/>
            <person name="Wolfe G."/>
            <person name="Wurch L.L."/>
        </authorList>
    </citation>
    <scope>NUCLEOTIDE SEQUENCE</scope>
</reference>
<dbReference type="GeneID" id="17258526"/>
<organism evidence="9 10">
    <name type="scientific">Emiliania huxleyi (strain CCMP1516)</name>
    <dbReference type="NCBI Taxonomy" id="280463"/>
    <lineage>
        <taxon>Eukaryota</taxon>
        <taxon>Haptista</taxon>
        <taxon>Haptophyta</taxon>
        <taxon>Prymnesiophyceae</taxon>
        <taxon>Isochrysidales</taxon>
        <taxon>Noelaerhabdaceae</taxon>
        <taxon>Emiliania</taxon>
    </lineage>
</organism>
<dbReference type="SUPFAM" id="SSF55653">
    <property type="entry name" value="Ribosomal protein L9 C-domain"/>
    <property type="match status" value="1"/>
</dbReference>
<dbReference type="STRING" id="2903.R1DUS7"/>
<dbReference type="Proteomes" id="UP000013827">
    <property type="component" value="Unassembled WGS sequence"/>
</dbReference>
<evidence type="ECO:0000313" key="10">
    <source>
        <dbReference type="Proteomes" id="UP000013827"/>
    </source>
</evidence>
<keyword evidence="3" id="KW-0694">RNA-binding</keyword>
<dbReference type="GeneID" id="17284478"/>
<dbReference type="GO" id="GO:0006412">
    <property type="term" value="P:translation"/>
    <property type="evidence" value="ECO:0007669"/>
    <property type="project" value="InterPro"/>
</dbReference>
<dbReference type="KEGG" id="ehx:EMIHUDRAFT_46490"/>
<evidence type="ECO:0000256" key="5">
    <source>
        <dbReference type="ARBA" id="ARBA00023274"/>
    </source>
</evidence>
<dbReference type="RefSeq" id="XP_005791637.1">
    <property type="nucleotide sequence ID" value="XM_005791580.1"/>
</dbReference>
<dbReference type="NCBIfam" id="TIGR00158">
    <property type="entry name" value="L9"/>
    <property type="match status" value="1"/>
</dbReference>
<evidence type="ECO:0000259" key="8">
    <source>
        <dbReference type="Pfam" id="PF03948"/>
    </source>
</evidence>
<dbReference type="EnsemblProtists" id="EOD39208">
    <property type="protein sequence ID" value="EOD39208"/>
    <property type="gene ID" value="EMIHUDRAFT_46490"/>
</dbReference>
<keyword evidence="5" id="KW-0687">Ribonucleoprotein</keyword>
<evidence type="ECO:0000256" key="3">
    <source>
        <dbReference type="ARBA" id="ARBA00022884"/>
    </source>
</evidence>
<dbReference type="Pfam" id="PF03948">
    <property type="entry name" value="Ribosomal_L9_C"/>
    <property type="match status" value="1"/>
</dbReference>
<dbReference type="EnsemblProtists" id="EOD12341">
    <property type="protein sequence ID" value="EOD12341"/>
    <property type="gene ID" value="EMIHUDRAFT_46488"/>
</dbReference>
<dbReference type="SUPFAM" id="SSF55658">
    <property type="entry name" value="L9 N-domain-like"/>
    <property type="match status" value="1"/>
</dbReference>
<keyword evidence="4" id="KW-0689">Ribosomal protein</keyword>
<dbReference type="Gene3D" id="3.40.5.10">
    <property type="entry name" value="Ribosomal protein L9, N-terminal domain"/>
    <property type="match status" value="1"/>
</dbReference>
<evidence type="ECO:0000256" key="2">
    <source>
        <dbReference type="ARBA" id="ARBA00022730"/>
    </source>
</evidence>
<feature type="domain" description="Large ribosomal subunit protein bL9 C-terminal" evidence="8">
    <location>
        <begin position="94"/>
        <end position="170"/>
    </location>
</feature>
<reference evidence="9" key="2">
    <citation type="submission" date="2024-10" db="UniProtKB">
        <authorList>
            <consortium name="EnsemblProtists"/>
        </authorList>
    </citation>
    <scope>IDENTIFICATION</scope>
</reference>
<dbReference type="eggNOG" id="KOG4607">
    <property type="taxonomic scope" value="Eukaryota"/>
</dbReference>
<dbReference type="HAMAP" id="MF_00503">
    <property type="entry name" value="Ribosomal_bL9"/>
    <property type="match status" value="1"/>
</dbReference>
<evidence type="ECO:0000313" key="9">
    <source>
        <dbReference type="EnsemblProtists" id="EOD39208"/>
    </source>
</evidence>
<keyword evidence="2" id="KW-0699">rRNA-binding</keyword>
<dbReference type="InterPro" id="IPR036935">
    <property type="entry name" value="Ribosomal_bL9_N_sf"/>
</dbReference>
<feature type="domain" description="Ribosomal protein L9" evidence="7">
    <location>
        <begin position="23"/>
        <end position="68"/>
    </location>
</feature>
<dbReference type="AlphaFoldDB" id="A0A0D3KTX3"/>
<dbReference type="RefSeq" id="XP_005764770.1">
    <property type="nucleotide sequence ID" value="XM_005764713.1"/>
</dbReference>
<dbReference type="KEGG" id="ehx:EMIHUDRAFT_46488"/>
<keyword evidence="10" id="KW-1185">Reference proteome</keyword>
<evidence type="ECO:0000256" key="1">
    <source>
        <dbReference type="ARBA" id="ARBA00010605"/>
    </source>
</evidence>
<evidence type="ECO:0000256" key="4">
    <source>
        <dbReference type="ARBA" id="ARBA00022980"/>
    </source>
</evidence>
<dbReference type="InterPro" id="IPR020070">
    <property type="entry name" value="Ribosomal_bL9_N"/>
</dbReference>
<proteinExistence type="inferred from homology"/>
<dbReference type="Gene3D" id="3.10.430.100">
    <property type="entry name" value="Ribosomal protein L9, C-terminal domain"/>
    <property type="match status" value="1"/>
</dbReference>
<dbReference type="InterPro" id="IPR020594">
    <property type="entry name" value="Ribosomal_bL9_bac/chp"/>
</dbReference>
<dbReference type="InterPro" id="IPR000244">
    <property type="entry name" value="Ribosomal_bL9"/>
</dbReference>
<name>A0A0D3KTX3_EMIH1</name>
<dbReference type="InterPro" id="IPR009027">
    <property type="entry name" value="Ribosomal_bL9/RNase_H1_N"/>
</dbReference>
<accession>A0A0D3KTX3</accession>
<dbReference type="OMA" id="FAIRWTK"/>
<dbReference type="HOGENOM" id="CLU_078938_4_0_1"/>
<dbReference type="GO" id="GO:0005840">
    <property type="term" value="C:ribosome"/>
    <property type="evidence" value="ECO:0007669"/>
    <property type="project" value="UniProtKB-KW"/>
</dbReference>
<dbReference type="GO" id="GO:0003735">
    <property type="term" value="F:structural constituent of ribosome"/>
    <property type="evidence" value="ECO:0007669"/>
    <property type="project" value="InterPro"/>
</dbReference>